<dbReference type="GeneID" id="9591967"/>
<evidence type="ECO:0000313" key="2">
    <source>
        <dbReference type="EMBL" id="EFI93293.1"/>
    </source>
</evidence>
<keyword evidence="1" id="KW-1133">Transmembrane helix</keyword>
<feature type="transmembrane region" description="Helical" evidence="1">
    <location>
        <begin position="47"/>
        <end position="65"/>
    </location>
</feature>
<reference evidence="2 3" key="1">
    <citation type="journal article" date="2010" name="Nat. Biotechnol.">
        <title>Genome sequence of the model mushroom Schizophyllum commune.</title>
        <authorList>
            <person name="Ohm R.A."/>
            <person name="de Jong J.F."/>
            <person name="Lugones L.G."/>
            <person name="Aerts A."/>
            <person name="Kothe E."/>
            <person name="Stajich J.E."/>
            <person name="de Vries R.P."/>
            <person name="Record E."/>
            <person name="Levasseur A."/>
            <person name="Baker S.E."/>
            <person name="Bartholomew K.A."/>
            <person name="Coutinho P.M."/>
            <person name="Erdmann S."/>
            <person name="Fowler T.J."/>
            <person name="Gathman A.C."/>
            <person name="Lombard V."/>
            <person name="Henrissat B."/>
            <person name="Knabe N."/>
            <person name="Kuees U."/>
            <person name="Lilly W.W."/>
            <person name="Lindquist E."/>
            <person name="Lucas S."/>
            <person name="Magnuson J.K."/>
            <person name="Piumi F."/>
            <person name="Raudaskoski M."/>
            <person name="Salamov A."/>
            <person name="Schmutz J."/>
            <person name="Schwarze F.W.M.R."/>
            <person name="vanKuyk P.A."/>
            <person name="Horton J.S."/>
            <person name="Grigoriev I.V."/>
            <person name="Woesten H.A.B."/>
        </authorList>
    </citation>
    <scope>NUCLEOTIDE SEQUENCE [LARGE SCALE GENOMIC DNA]</scope>
    <source>
        <strain evidence="3">H4-8 / FGSC 9210</strain>
    </source>
</reference>
<dbReference type="Proteomes" id="UP000007431">
    <property type="component" value="Unassembled WGS sequence"/>
</dbReference>
<dbReference type="AlphaFoldDB" id="D8QGF8"/>
<dbReference type="VEuPathDB" id="FungiDB:SCHCODRAFT_02692601"/>
<dbReference type="OrthoDB" id="5570013at2759"/>
<feature type="transmembrane region" description="Helical" evidence="1">
    <location>
        <begin position="562"/>
        <end position="581"/>
    </location>
</feature>
<proteinExistence type="predicted"/>
<name>D8QGF8_SCHCM</name>
<feature type="transmembrane region" description="Helical" evidence="1">
    <location>
        <begin position="537"/>
        <end position="556"/>
    </location>
</feature>
<keyword evidence="1" id="KW-0472">Membrane</keyword>
<feature type="transmembrane region" description="Helical" evidence="1">
    <location>
        <begin position="495"/>
        <end position="516"/>
    </location>
</feature>
<feature type="transmembrane region" description="Helical" evidence="1">
    <location>
        <begin position="678"/>
        <end position="696"/>
    </location>
</feature>
<evidence type="ECO:0000313" key="3">
    <source>
        <dbReference type="Proteomes" id="UP000007431"/>
    </source>
</evidence>
<feature type="transmembrane region" description="Helical" evidence="1">
    <location>
        <begin position="637"/>
        <end position="663"/>
    </location>
</feature>
<dbReference type="InParanoid" id="D8QGF8"/>
<dbReference type="HOGENOM" id="CLU_381372_0_0_1"/>
<protein>
    <recommendedName>
        <fullName evidence="4">Adhesin domain-containing protein</fullName>
    </recommendedName>
</protein>
<gene>
    <name evidence="2" type="ORF">SCHCODRAFT_237597</name>
</gene>
<accession>D8QGF8</accession>
<keyword evidence="1" id="KW-0812">Transmembrane</keyword>
<dbReference type="STRING" id="578458.D8QGF8"/>
<sequence length="726" mass="79659">MDGLGMCDEDQLHTDKAVANAQTPLLPGPRADRRRADDDRRSVRVHLFRYFFCAFALLVFFVHVLSDKVRYKTLHVLGLGSSDSTMNANECWPIPDDINVVDCREWEVRDGTPCVCKASFRFALPADELFALSRGPRSHGVVRIRQSADPTDDVRIEVEARSEVPAGLVHAKACLSRREGSDDTAGIGLFTDRWWDEHAHRHYRGVRFDVEIILPKHEDVLQIIKMSTDVPNFQQSVAGLADTVLFQELDLRSANGRINAESLRAVHGKVETRNGQIDGTFYGEEYMALHTTNGLVDATASANVTDIRTTNGAIQGRYAASRELSLWTSNGQISASVALENDPQGPPTKATLQNSNGRIQVDTTLISTEGSAGSFIVNAQTHNAALNLDFVSAPLDAALNLEAHTSNGGVDMGEGGGGDRGRRHIAIAQNTAKYVQGAVGWSEEGMIGRMHLFSVTVADRQKERVLAAAEQIWATMRRGSVTSFVRNHDEQCDHMHALCAPLFEVPCIALVYPNILRSIFPIMRNIFTTFTPTLRNLIIAALLFNLAAFIVSLVAIGNRTSIGGPIPTAINFIYHAVMLVWQYRLTRLATTSPTAPSSTRAQDLSASSTDLAPSAPGAPAHPAHPAPLSAYSAIPAVVVSFVIALWFTFDFSFGVFMCIANWFEWDWKDGPAPERVEAILYAAFSLGIAGSMWGVGGRGVHEKRMRAKEMRAQYALYQVERQRAMA</sequence>
<organism evidence="3">
    <name type="scientific">Schizophyllum commune (strain H4-8 / FGSC 9210)</name>
    <name type="common">Split gill fungus</name>
    <dbReference type="NCBI Taxonomy" id="578458"/>
    <lineage>
        <taxon>Eukaryota</taxon>
        <taxon>Fungi</taxon>
        <taxon>Dikarya</taxon>
        <taxon>Basidiomycota</taxon>
        <taxon>Agaricomycotina</taxon>
        <taxon>Agaricomycetes</taxon>
        <taxon>Agaricomycetidae</taxon>
        <taxon>Agaricales</taxon>
        <taxon>Schizophyllaceae</taxon>
        <taxon>Schizophyllum</taxon>
    </lineage>
</organism>
<keyword evidence="3" id="KW-1185">Reference proteome</keyword>
<evidence type="ECO:0008006" key="4">
    <source>
        <dbReference type="Google" id="ProtNLM"/>
    </source>
</evidence>
<dbReference type="KEGG" id="scm:SCHCO_02692601"/>
<evidence type="ECO:0000256" key="1">
    <source>
        <dbReference type="SAM" id="Phobius"/>
    </source>
</evidence>
<dbReference type="EMBL" id="GL377311">
    <property type="protein sequence ID" value="EFI93293.1"/>
    <property type="molecule type" value="Genomic_DNA"/>
</dbReference>
<dbReference type="eggNOG" id="ENOG502SAMB">
    <property type="taxonomic scope" value="Eukaryota"/>
</dbReference>